<comment type="caution">
    <text evidence="2">The sequence shown here is derived from an EMBL/GenBank/DDBJ whole genome shotgun (WGS) entry which is preliminary data.</text>
</comment>
<name>A0AAE3YP99_9ACTN</name>
<sequence length="386" mass="41754">MPEKSSRATPVRHQQLFSYPPDTTHAGLLADLWNRIRTAAWEGGEREDVRAHLADMLHPWAHRPIETRPHYPSFVSADGFPAELSVSWRKGVTEVRILFEPVGAGADARAAQNAGRAMVRALATRTGVSIGGYEAVEDLFTVDDPPAYRSGVWLSLACGPDTPPHFKVYLNPYVNGAGREWDTVGRAMERLGLAPAWAPVAHDRDGLAATGTHLDYVALDLATGAQARAKIYFRHRGTGLDGIHRLGAFARSYDPDRAAHAAADLYTGPIANEPMTGLAFRAGRDGADEANIYFRLPGTVDTDATASERIVALMHREGAPTDVYRRIAAAVAPAPLHTTVGLHELVSYRTRDAGPADIGVYFRLPVHAPGADAVPRPGHGWPRVPA</sequence>
<evidence type="ECO:0008006" key="4">
    <source>
        <dbReference type="Google" id="ProtNLM"/>
    </source>
</evidence>
<evidence type="ECO:0000313" key="2">
    <source>
        <dbReference type="EMBL" id="MDR7276145.1"/>
    </source>
</evidence>
<accession>A0AAE3YP99</accession>
<evidence type="ECO:0000256" key="1">
    <source>
        <dbReference type="ARBA" id="ARBA00022679"/>
    </source>
</evidence>
<dbReference type="EMBL" id="JAVDYB010000001">
    <property type="protein sequence ID" value="MDR7276145.1"/>
    <property type="molecule type" value="Genomic_DNA"/>
</dbReference>
<dbReference type="GO" id="GO:0009820">
    <property type="term" value="P:alkaloid metabolic process"/>
    <property type="evidence" value="ECO:0007669"/>
    <property type="project" value="InterPro"/>
</dbReference>
<keyword evidence="3" id="KW-1185">Reference proteome</keyword>
<gene>
    <name evidence="2" type="ORF">J2S41_002923</name>
</gene>
<dbReference type="Pfam" id="PF11991">
    <property type="entry name" value="Trp_DMAT"/>
    <property type="match status" value="1"/>
</dbReference>
<reference evidence="2" key="1">
    <citation type="submission" date="2023-07" db="EMBL/GenBank/DDBJ databases">
        <title>Sequencing the genomes of 1000 actinobacteria strains.</title>
        <authorList>
            <person name="Klenk H.-P."/>
        </authorList>
    </citation>
    <scope>NUCLEOTIDE SEQUENCE</scope>
    <source>
        <strain evidence="2">DSM 44707</strain>
    </source>
</reference>
<dbReference type="RefSeq" id="WP_310368067.1">
    <property type="nucleotide sequence ID" value="NZ_JAVDYB010000001.1"/>
</dbReference>
<dbReference type="InterPro" id="IPR033964">
    <property type="entry name" value="ABBA"/>
</dbReference>
<evidence type="ECO:0000313" key="3">
    <source>
        <dbReference type="Proteomes" id="UP001183643"/>
    </source>
</evidence>
<dbReference type="InterPro" id="IPR017795">
    <property type="entry name" value="ABBA_NscD-like"/>
</dbReference>
<keyword evidence="1" id="KW-0808">Transferase</keyword>
<dbReference type="Proteomes" id="UP001183643">
    <property type="component" value="Unassembled WGS sequence"/>
</dbReference>
<dbReference type="GO" id="GO:0016765">
    <property type="term" value="F:transferase activity, transferring alkyl or aryl (other than methyl) groups"/>
    <property type="evidence" value="ECO:0007669"/>
    <property type="project" value="InterPro"/>
</dbReference>
<organism evidence="2 3">
    <name type="scientific">Catenuloplanes atrovinosus</name>
    <dbReference type="NCBI Taxonomy" id="137266"/>
    <lineage>
        <taxon>Bacteria</taxon>
        <taxon>Bacillati</taxon>
        <taxon>Actinomycetota</taxon>
        <taxon>Actinomycetes</taxon>
        <taxon>Micromonosporales</taxon>
        <taxon>Micromonosporaceae</taxon>
        <taxon>Catenuloplanes</taxon>
    </lineage>
</organism>
<dbReference type="SFLD" id="SFLDS00036">
    <property type="entry name" value="Aromatic_Prenyltransferase"/>
    <property type="match status" value="1"/>
</dbReference>
<dbReference type="SFLD" id="SFLDG01162">
    <property type="entry name" value="I"/>
    <property type="match status" value="1"/>
</dbReference>
<protein>
    <recommendedName>
        <fullName evidence="4">DMATS type aromatic prenyltransferase</fullName>
    </recommendedName>
</protein>
<proteinExistence type="predicted"/>
<dbReference type="AlphaFoldDB" id="A0AAE3YP99"/>